<feature type="domain" description="Beta-mannosidase-like galactose-binding" evidence="19">
    <location>
        <begin position="7"/>
        <end position="184"/>
    </location>
</feature>
<evidence type="ECO:0000259" key="16">
    <source>
        <dbReference type="Pfam" id="PF00703"/>
    </source>
</evidence>
<dbReference type="GO" id="GO:0005576">
    <property type="term" value="C:extracellular region"/>
    <property type="evidence" value="ECO:0007669"/>
    <property type="project" value="UniProtKB-SubCell"/>
</dbReference>
<keyword evidence="10" id="KW-0325">Glycoprotein</keyword>
<evidence type="ECO:0000256" key="11">
    <source>
        <dbReference type="ARBA" id="ARBA00023228"/>
    </source>
</evidence>
<evidence type="ECO:0000256" key="4">
    <source>
        <dbReference type="ARBA" id="ARBA00004740"/>
    </source>
</evidence>
<evidence type="ECO:0000313" key="21">
    <source>
        <dbReference type="Proteomes" id="UP000555103"/>
    </source>
</evidence>
<dbReference type="SUPFAM" id="SSF51445">
    <property type="entry name" value="(Trans)glycosidases"/>
    <property type="match status" value="1"/>
</dbReference>
<dbReference type="RefSeq" id="WP_246347957.1">
    <property type="nucleotide sequence ID" value="NZ_JACIEP010000001.1"/>
</dbReference>
<dbReference type="InterPro" id="IPR054593">
    <property type="entry name" value="Beta-mannosidase-like_N2"/>
</dbReference>
<dbReference type="InterPro" id="IPR036156">
    <property type="entry name" value="Beta-gal/glucu_dom_sf"/>
</dbReference>
<comment type="subcellular location">
    <subcellularLocation>
        <location evidence="2">Lysosome</location>
    </subcellularLocation>
    <subcellularLocation>
        <location evidence="3">Secreted</location>
    </subcellularLocation>
</comment>
<evidence type="ECO:0000256" key="14">
    <source>
        <dbReference type="ARBA" id="ARBA00041069"/>
    </source>
</evidence>
<evidence type="ECO:0000256" key="3">
    <source>
        <dbReference type="ARBA" id="ARBA00004613"/>
    </source>
</evidence>
<sequence>MQINESWQFKQARLDNWYPATVPGVVHTDLVKNKLIEDPFFGLNERTMQWIDKEDWIYETNFDVSSEIFEKNNISIFFKGLDTYADVYLNEEKILAADNMFREWKVDVKKLLKQKDNKLRIYFYSPIKKALPEWQASPITYFASNDQSQNGGMFDAKVSVYTRKAGYHYGWDWGPRLVTSGIWKPVILEAWNDVKIENVHYIQKNVTARHADIDTGIEILSDKDAQTVKIQILDENTDKILTETSSELTAGKNIVNVNFKLKNPTLWWSNGLGKPHLYSFKTKLILNGETADEDKTRVGIRSIEVVRKPDNEGLAFYFKLNGVPIFSKGVNYIPGDVFLPRLTRSDYEKTIKDAVDVNMNMIRVWGGGIYEDDIFYDLCDENGILVWQDFTFACSVYPLGDKMKENIRQEAKDNIRRLRNHASLALWCGNNEIMDAIFNWGWMEKYKKENPEHFNIILKQYFDLFHELLPEAVAEHNPETYYLPTSPFNDMKGTRSETSGDYHYWATWQQGLPISTFNDVRSRYFSEYGFQSFPTIETVKKYASDSRDMNIYSDVMMWHQRGGMNANKTIEKCIINEYGKAKDFESFLYLSQLLQGDAMKIAMEAHRRDMPFCMGSLYWQHNDCWPVASWSSRDYCGQWKAQHYFTKKAFDEILISTDLKNNNLDVYIISDKLEKLKSKLRIQIITPDGKVISDISKDIIAVPNSSTKVLELNLAELLKEEKKENVIIYSYLENDKKPQYENISFLTEQKNMQYPACQITQNILAIDGGYEINLKSDKFARGIFLSIKGTDHHFSDNFFDLLPGKEYKINVTTSLSLNEFEKQLKIISIADALINE</sequence>
<evidence type="ECO:0000259" key="18">
    <source>
        <dbReference type="Pfam" id="PF17786"/>
    </source>
</evidence>
<dbReference type="AlphaFoldDB" id="A0A840CP99"/>
<evidence type="ECO:0000256" key="10">
    <source>
        <dbReference type="ARBA" id="ARBA00023180"/>
    </source>
</evidence>
<comment type="similarity">
    <text evidence="13">Belongs to the glycosyl hydrolase 2 family. Beta-mannosidase B subfamily.</text>
</comment>
<evidence type="ECO:0000256" key="1">
    <source>
        <dbReference type="ARBA" id="ARBA00000829"/>
    </source>
</evidence>
<dbReference type="GO" id="GO:0004567">
    <property type="term" value="F:beta-mannosidase activity"/>
    <property type="evidence" value="ECO:0007669"/>
    <property type="project" value="UniProtKB-EC"/>
</dbReference>
<keyword evidence="7" id="KW-0964">Secreted</keyword>
<evidence type="ECO:0000256" key="2">
    <source>
        <dbReference type="ARBA" id="ARBA00004371"/>
    </source>
</evidence>
<dbReference type="InterPro" id="IPR008979">
    <property type="entry name" value="Galactose-bd-like_sf"/>
</dbReference>
<name>A0A840CP99_9BACT</name>
<dbReference type="InterPro" id="IPR050887">
    <property type="entry name" value="Beta-mannosidase_GH2"/>
</dbReference>
<proteinExistence type="inferred from homology"/>
<comment type="catalytic activity">
    <reaction evidence="1">
        <text>Hydrolysis of terminal, non-reducing beta-D-mannose residues in beta-D-mannosides.</text>
        <dbReference type="EC" id="3.2.1.25"/>
    </reaction>
</comment>
<evidence type="ECO:0000256" key="5">
    <source>
        <dbReference type="ARBA" id="ARBA00011738"/>
    </source>
</evidence>
<dbReference type="FunFam" id="2.60.120.260:FF:000060">
    <property type="entry name" value="Probable beta-mannosidase"/>
    <property type="match status" value="1"/>
</dbReference>
<dbReference type="GO" id="GO:0005764">
    <property type="term" value="C:lysosome"/>
    <property type="evidence" value="ECO:0007669"/>
    <property type="project" value="UniProtKB-SubCell"/>
</dbReference>
<feature type="domain" description="Glycoside hydrolase family 2 immunoglobulin-like beta-sandwich" evidence="16">
    <location>
        <begin position="195"/>
        <end position="301"/>
    </location>
</feature>
<feature type="domain" description="Mannosidase Ig/CBM-like" evidence="18">
    <location>
        <begin position="663"/>
        <end position="751"/>
    </location>
</feature>
<evidence type="ECO:0000256" key="7">
    <source>
        <dbReference type="ARBA" id="ARBA00022525"/>
    </source>
</evidence>
<feature type="domain" description="Beta-mannosidase Ig-fold" evidence="17">
    <location>
        <begin position="758"/>
        <end position="831"/>
    </location>
</feature>
<keyword evidence="9 20" id="KW-0378">Hydrolase</keyword>
<dbReference type="Gene3D" id="2.60.120.260">
    <property type="entry name" value="Galactose-binding domain-like"/>
    <property type="match status" value="1"/>
</dbReference>
<gene>
    <name evidence="20" type="ORF">GGR21_000287</name>
</gene>
<dbReference type="Pfam" id="PF17753">
    <property type="entry name" value="Ig_mannosidase"/>
    <property type="match status" value="1"/>
</dbReference>
<evidence type="ECO:0000256" key="13">
    <source>
        <dbReference type="ARBA" id="ARBA00038429"/>
    </source>
</evidence>
<dbReference type="InterPro" id="IPR041625">
    <property type="entry name" value="Beta-mannosidase_Ig"/>
</dbReference>
<dbReference type="Gene3D" id="2.60.40.10">
    <property type="entry name" value="Immunoglobulins"/>
    <property type="match status" value="3"/>
</dbReference>
<evidence type="ECO:0000256" key="15">
    <source>
        <dbReference type="ARBA" id="ARBA00041614"/>
    </source>
</evidence>
<keyword evidence="21" id="KW-1185">Reference proteome</keyword>
<evidence type="ECO:0000259" key="17">
    <source>
        <dbReference type="Pfam" id="PF17753"/>
    </source>
</evidence>
<evidence type="ECO:0000256" key="12">
    <source>
        <dbReference type="ARBA" id="ARBA00023295"/>
    </source>
</evidence>
<dbReference type="PANTHER" id="PTHR43730:SF1">
    <property type="entry name" value="BETA-MANNOSIDASE"/>
    <property type="match status" value="1"/>
</dbReference>
<evidence type="ECO:0000256" key="9">
    <source>
        <dbReference type="ARBA" id="ARBA00022801"/>
    </source>
</evidence>
<dbReference type="InterPro" id="IPR006102">
    <property type="entry name" value="Ig-like_GH2"/>
</dbReference>
<comment type="pathway">
    <text evidence="4">Glycan metabolism; N-glycan degradation.</text>
</comment>
<dbReference type="FunFam" id="3.20.20.80:FF:000050">
    <property type="entry name" value="Beta-mannosidase B"/>
    <property type="match status" value="1"/>
</dbReference>
<comment type="caution">
    <text evidence="20">The sequence shown here is derived from an EMBL/GenBank/DDBJ whole genome shotgun (WGS) entry which is preliminary data.</text>
</comment>
<dbReference type="InterPro" id="IPR041447">
    <property type="entry name" value="Mannosidase_ig"/>
</dbReference>
<accession>A0A840CP99</accession>
<evidence type="ECO:0000256" key="6">
    <source>
        <dbReference type="ARBA" id="ARBA00012754"/>
    </source>
</evidence>
<dbReference type="EMBL" id="JACIEP010000001">
    <property type="protein sequence ID" value="MBB4034402.1"/>
    <property type="molecule type" value="Genomic_DNA"/>
</dbReference>
<dbReference type="EC" id="3.2.1.25" evidence="6"/>
<dbReference type="GO" id="GO:0006516">
    <property type="term" value="P:glycoprotein catabolic process"/>
    <property type="evidence" value="ECO:0007669"/>
    <property type="project" value="TreeGrafter"/>
</dbReference>
<comment type="subunit">
    <text evidence="5">Homodimer.</text>
</comment>
<evidence type="ECO:0000259" key="19">
    <source>
        <dbReference type="Pfam" id="PF22666"/>
    </source>
</evidence>
<evidence type="ECO:0000313" key="20">
    <source>
        <dbReference type="EMBL" id="MBB4034402.1"/>
    </source>
</evidence>
<dbReference type="Pfam" id="PF17786">
    <property type="entry name" value="Mannosidase_ig"/>
    <property type="match status" value="1"/>
</dbReference>
<dbReference type="GO" id="GO:0005975">
    <property type="term" value="P:carbohydrate metabolic process"/>
    <property type="evidence" value="ECO:0007669"/>
    <property type="project" value="InterPro"/>
</dbReference>
<keyword evidence="11" id="KW-0458">Lysosome</keyword>
<dbReference type="Pfam" id="PF00703">
    <property type="entry name" value="Glyco_hydro_2"/>
    <property type="match status" value="1"/>
</dbReference>
<dbReference type="SUPFAM" id="SSF49785">
    <property type="entry name" value="Galactose-binding domain-like"/>
    <property type="match status" value="1"/>
</dbReference>
<dbReference type="SUPFAM" id="SSF49303">
    <property type="entry name" value="beta-Galactosidase/glucuronidase domain"/>
    <property type="match status" value="3"/>
</dbReference>
<dbReference type="Proteomes" id="UP000555103">
    <property type="component" value="Unassembled WGS sequence"/>
</dbReference>
<dbReference type="PANTHER" id="PTHR43730">
    <property type="entry name" value="BETA-MANNOSIDASE"/>
    <property type="match status" value="1"/>
</dbReference>
<dbReference type="Pfam" id="PF22666">
    <property type="entry name" value="Glyco_hydro_2_N2"/>
    <property type="match status" value="1"/>
</dbReference>
<organism evidence="20 21">
    <name type="scientific">Dysgonomonas hofstadii</name>
    <dbReference type="NCBI Taxonomy" id="637886"/>
    <lineage>
        <taxon>Bacteria</taxon>
        <taxon>Pseudomonadati</taxon>
        <taxon>Bacteroidota</taxon>
        <taxon>Bacteroidia</taxon>
        <taxon>Bacteroidales</taxon>
        <taxon>Dysgonomonadaceae</taxon>
        <taxon>Dysgonomonas</taxon>
    </lineage>
</organism>
<dbReference type="InterPro" id="IPR017853">
    <property type="entry name" value="GH"/>
</dbReference>
<keyword evidence="8" id="KW-0732">Signal</keyword>
<dbReference type="Gene3D" id="3.20.20.80">
    <property type="entry name" value="Glycosidases"/>
    <property type="match status" value="1"/>
</dbReference>
<protein>
    <recommendedName>
        <fullName evidence="14">Beta-mannosidase B</fullName>
        <ecNumber evidence="6">3.2.1.25</ecNumber>
    </recommendedName>
    <alternativeName>
        <fullName evidence="15">Mannanase B</fullName>
    </alternativeName>
</protein>
<keyword evidence="12 20" id="KW-0326">Glycosidase</keyword>
<evidence type="ECO:0000256" key="8">
    <source>
        <dbReference type="ARBA" id="ARBA00022729"/>
    </source>
</evidence>
<dbReference type="InterPro" id="IPR013783">
    <property type="entry name" value="Ig-like_fold"/>
</dbReference>
<reference evidence="20 21" key="1">
    <citation type="submission" date="2020-08" db="EMBL/GenBank/DDBJ databases">
        <title>Genomic Encyclopedia of Type Strains, Phase IV (KMG-IV): sequencing the most valuable type-strain genomes for metagenomic binning, comparative biology and taxonomic classification.</title>
        <authorList>
            <person name="Goeker M."/>
        </authorList>
    </citation>
    <scope>NUCLEOTIDE SEQUENCE [LARGE SCALE GENOMIC DNA]</scope>
    <source>
        <strain evidence="20 21">DSM 104969</strain>
    </source>
</reference>